<evidence type="ECO:0000313" key="1">
    <source>
        <dbReference type="EMBL" id="QHT96267.1"/>
    </source>
</evidence>
<dbReference type="AlphaFoldDB" id="A0A6C0IWQ2"/>
<name>A0A6C0IWQ2_9ZZZZ</name>
<protein>
    <submittedName>
        <fullName evidence="1">Uncharacterized protein</fullName>
    </submittedName>
</protein>
<accession>A0A6C0IWQ2</accession>
<sequence>MTIIDTIEIYKGVCAFPNYDLNIAINLKTYDDKRKFYYIDYTWVKKKNGFHPFEHDIDFTNNHMDGEIIAKNELTDKLVEYLTMSDTELDKVSGSIDAVVYRQQIIKSITLFWD</sequence>
<dbReference type="EMBL" id="MN740255">
    <property type="protein sequence ID" value="QHT96267.1"/>
    <property type="molecule type" value="Genomic_DNA"/>
</dbReference>
<organism evidence="1">
    <name type="scientific">viral metagenome</name>
    <dbReference type="NCBI Taxonomy" id="1070528"/>
    <lineage>
        <taxon>unclassified sequences</taxon>
        <taxon>metagenomes</taxon>
        <taxon>organismal metagenomes</taxon>
    </lineage>
</organism>
<reference evidence="1" key="1">
    <citation type="journal article" date="2020" name="Nature">
        <title>Giant virus diversity and host interactions through global metagenomics.</title>
        <authorList>
            <person name="Schulz F."/>
            <person name="Roux S."/>
            <person name="Paez-Espino D."/>
            <person name="Jungbluth S."/>
            <person name="Walsh D.A."/>
            <person name="Denef V.J."/>
            <person name="McMahon K.D."/>
            <person name="Konstantinidis K.T."/>
            <person name="Eloe-Fadrosh E.A."/>
            <person name="Kyrpides N.C."/>
            <person name="Woyke T."/>
        </authorList>
    </citation>
    <scope>NUCLEOTIDE SEQUENCE</scope>
    <source>
        <strain evidence="1">GVMAG-M-3300024302-11</strain>
    </source>
</reference>
<proteinExistence type="predicted"/>